<reference evidence="4 5" key="1">
    <citation type="journal article" date="2016" name="Nat. Commun.">
        <title>Thousands of microbial genomes shed light on interconnected biogeochemical processes in an aquifer system.</title>
        <authorList>
            <person name="Anantharaman K."/>
            <person name="Brown C.T."/>
            <person name="Hug L.A."/>
            <person name="Sharon I."/>
            <person name="Castelle C.J."/>
            <person name="Probst A.J."/>
            <person name="Thomas B.C."/>
            <person name="Singh A."/>
            <person name="Wilkins M.J."/>
            <person name="Karaoz U."/>
            <person name="Brodie E.L."/>
            <person name="Williams K.H."/>
            <person name="Hubbard S.S."/>
            <person name="Banfield J.F."/>
        </authorList>
    </citation>
    <scope>NUCLEOTIDE SEQUENCE [LARGE SCALE GENOMIC DNA]</scope>
</reference>
<dbReference type="Proteomes" id="UP000177810">
    <property type="component" value="Unassembled WGS sequence"/>
</dbReference>
<feature type="domain" description="Phosphoribosyltransferase" evidence="2">
    <location>
        <begin position="151"/>
        <end position="241"/>
    </location>
</feature>
<accession>A0A1G2F3C1</accession>
<dbReference type="CDD" id="cd06223">
    <property type="entry name" value="PRTases_typeI"/>
    <property type="match status" value="1"/>
</dbReference>
<dbReference type="InterPro" id="IPR044005">
    <property type="entry name" value="DZR_2"/>
</dbReference>
<gene>
    <name evidence="4" type="ORF">A2V69_02040</name>
</gene>
<dbReference type="InterPro" id="IPR051910">
    <property type="entry name" value="ComF/GntX_DNA_util-trans"/>
</dbReference>
<dbReference type="Pfam" id="PF00156">
    <property type="entry name" value="Pribosyltran"/>
    <property type="match status" value="1"/>
</dbReference>
<evidence type="ECO:0000256" key="1">
    <source>
        <dbReference type="ARBA" id="ARBA00008007"/>
    </source>
</evidence>
<dbReference type="InterPro" id="IPR000836">
    <property type="entry name" value="PRTase_dom"/>
</dbReference>
<evidence type="ECO:0000259" key="3">
    <source>
        <dbReference type="Pfam" id="PF18912"/>
    </source>
</evidence>
<sequence length="243" mass="27897">MWLNRIKIFLLDLFFPKKCLECGQADTYLCPACFNKIEILLNNECFFCGKITWQGKICLECKKESYLDRVISATNYGSPLIRELIKAFKYHFVKELAISLSQLIIKTIEANWSLDIACPPARQGFWDFLIVPVPLCKAKLRSRGFNQAELLTKEISNYFNIPTETNIIKRKFPGMPQANIKDTEKRKKNIKRAFEISEPEKIRDKIIILTDDVITTGATLIEVAKILKQNSAKEVWAITVAKG</sequence>
<name>A0A1G2F3C1_9BACT</name>
<dbReference type="SUPFAM" id="SSF53271">
    <property type="entry name" value="PRTase-like"/>
    <property type="match status" value="1"/>
</dbReference>
<dbReference type="PANTHER" id="PTHR47505:SF1">
    <property type="entry name" value="DNA UTILIZATION PROTEIN YHGH"/>
    <property type="match status" value="1"/>
</dbReference>
<comment type="similarity">
    <text evidence="1">Belongs to the ComF/GntX family.</text>
</comment>
<dbReference type="STRING" id="1801990.A2V69_02040"/>
<dbReference type="Gene3D" id="3.40.50.2020">
    <property type="match status" value="1"/>
</dbReference>
<dbReference type="PANTHER" id="PTHR47505">
    <property type="entry name" value="DNA UTILIZATION PROTEIN YHGH"/>
    <property type="match status" value="1"/>
</dbReference>
<dbReference type="EMBL" id="MHMT01000027">
    <property type="protein sequence ID" value="OGZ32041.1"/>
    <property type="molecule type" value="Genomic_DNA"/>
</dbReference>
<proteinExistence type="inferred from homology"/>
<evidence type="ECO:0000313" key="5">
    <source>
        <dbReference type="Proteomes" id="UP000177810"/>
    </source>
</evidence>
<dbReference type="AlphaFoldDB" id="A0A1G2F3C1"/>
<organism evidence="4 5">
    <name type="scientific">Candidatus Portnoybacteria bacterium RBG_13_40_8</name>
    <dbReference type="NCBI Taxonomy" id="1801990"/>
    <lineage>
        <taxon>Bacteria</taxon>
        <taxon>Candidatus Portnoyibacteriota</taxon>
    </lineage>
</organism>
<dbReference type="Pfam" id="PF18912">
    <property type="entry name" value="DZR_2"/>
    <property type="match status" value="1"/>
</dbReference>
<evidence type="ECO:0008006" key="6">
    <source>
        <dbReference type="Google" id="ProtNLM"/>
    </source>
</evidence>
<feature type="domain" description="Double zinc ribbon" evidence="3">
    <location>
        <begin position="10"/>
        <end position="61"/>
    </location>
</feature>
<evidence type="ECO:0000259" key="2">
    <source>
        <dbReference type="Pfam" id="PF00156"/>
    </source>
</evidence>
<evidence type="ECO:0000313" key="4">
    <source>
        <dbReference type="EMBL" id="OGZ32041.1"/>
    </source>
</evidence>
<dbReference type="InterPro" id="IPR029057">
    <property type="entry name" value="PRTase-like"/>
</dbReference>
<comment type="caution">
    <text evidence="4">The sequence shown here is derived from an EMBL/GenBank/DDBJ whole genome shotgun (WGS) entry which is preliminary data.</text>
</comment>
<protein>
    <recommendedName>
        <fullName evidence="6">Phosphoribosyltransferase domain-containing protein</fullName>
    </recommendedName>
</protein>